<protein>
    <submittedName>
        <fullName evidence="1">Uncharacterized protein</fullName>
    </submittedName>
</protein>
<name>A0A671XAU6_SPAAU</name>
<sequence>MNPVNLTSAFLSVNRSVLQYRGPRDPLSVCKLAPFFRQRLSCSVLNAIIYLCHKFTYWTQLSQNLRR</sequence>
<organism evidence="1 2">
    <name type="scientific">Sparus aurata</name>
    <name type="common">Gilthead sea bream</name>
    <dbReference type="NCBI Taxonomy" id="8175"/>
    <lineage>
        <taxon>Eukaryota</taxon>
        <taxon>Metazoa</taxon>
        <taxon>Chordata</taxon>
        <taxon>Craniata</taxon>
        <taxon>Vertebrata</taxon>
        <taxon>Euteleostomi</taxon>
        <taxon>Actinopterygii</taxon>
        <taxon>Neopterygii</taxon>
        <taxon>Teleostei</taxon>
        <taxon>Neoteleostei</taxon>
        <taxon>Acanthomorphata</taxon>
        <taxon>Eupercaria</taxon>
        <taxon>Spariformes</taxon>
        <taxon>Sparidae</taxon>
        <taxon>Sparus</taxon>
    </lineage>
</organism>
<evidence type="ECO:0000313" key="1">
    <source>
        <dbReference type="Ensembl" id="ENSSAUP00010047421.1"/>
    </source>
</evidence>
<dbReference type="AlphaFoldDB" id="A0A671XAU6"/>
<keyword evidence="2" id="KW-1185">Reference proteome</keyword>
<reference evidence="1" key="1">
    <citation type="submission" date="2021-04" db="EMBL/GenBank/DDBJ databases">
        <authorList>
            <consortium name="Wellcome Sanger Institute Data Sharing"/>
        </authorList>
    </citation>
    <scope>NUCLEOTIDE SEQUENCE [LARGE SCALE GENOMIC DNA]</scope>
</reference>
<proteinExistence type="predicted"/>
<evidence type="ECO:0000313" key="2">
    <source>
        <dbReference type="Proteomes" id="UP000472265"/>
    </source>
</evidence>
<dbReference type="Ensembl" id="ENSSAUT00010049841.1">
    <property type="protein sequence ID" value="ENSSAUP00010047421.1"/>
    <property type="gene ID" value="ENSSAUG00010019742.1"/>
</dbReference>
<accession>A0A671XAU6</accession>
<dbReference type="Proteomes" id="UP000472265">
    <property type="component" value="Chromosome 12"/>
</dbReference>
<dbReference type="InParanoid" id="A0A671XAU6"/>
<reference evidence="1" key="2">
    <citation type="submission" date="2025-08" db="UniProtKB">
        <authorList>
            <consortium name="Ensembl"/>
        </authorList>
    </citation>
    <scope>IDENTIFICATION</scope>
</reference>
<reference evidence="1" key="3">
    <citation type="submission" date="2025-09" db="UniProtKB">
        <authorList>
            <consortium name="Ensembl"/>
        </authorList>
    </citation>
    <scope>IDENTIFICATION</scope>
</reference>